<sequence length="368" mass="39757">MQLSSRMRTLVQAHLVDTEPYDPMFSPTRINLSANENTYGLPDAARSAIDEALAGAVLNRYPDAMANPLRDELASWLGVDRAQVCVGNGGDEGIFNFLFAFGGAGRTLVTCPPDFSEYAQFAGLTQTAVKRVLRDPDTMLPDTDALVAAVATADLAIFTSPNNPTGDLMPLDLIERLCDACPGLVMIDEAYMEFAEPGASALSLLPRHDNLVVLRTFSKAFAEAGVRCGYVVAAPDIIDVYAAVRQIYSVSCLTQAAALAALEHRADFEPVIARIKQERTRLHEGISALVAGLPAPARTWPSSGNFILARLPHASCIRTRLRDEYSILVRDFSYAPGLDGCLRITVGTPEENDEVLAALAALIEEETR</sequence>
<protein>
    <recommendedName>
        <fullName evidence="9">Histidinol-phosphate aminotransferase</fullName>
        <ecNumber evidence="9">2.6.1.9</ecNumber>
    </recommendedName>
    <alternativeName>
        <fullName evidence="9">Imidazole acetol-phosphate transaminase</fullName>
    </alternativeName>
</protein>
<comment type="caution">
    <text evidence="11">The sequence shown here is derived from an EMBL/GenBank/DDBJ whole genome shotgun (WGS) entry which is preliminary data.</text>
</comment>
<dbReference type="RefSeq" id="WP_273188838.1">
    <property type="nucleotide sequence ID" value="NZ_DYUZ01000007.1"/>
</dbReference>
<evidence type="ECO:0000256" key="2">
    <source>
        <dbReference type="ARBA" id="ARBA00007970"/>
    </source>
</evidence>
<gene>
    <name evidence="9 11" type="primary">hisC</name>
    <name evidence="11" type="ORF">K8V70_01135</name>
</gene>
<evidence type="ECO:0000259" key="10">
    <source>
        <dbReference type="Pfam" id="PF00155"/>
    </source>
</evidence>
<dbReference type="Gene3D" id="3.90.1150.10">
    <property type="entry name" value="Aspartate Aminotransferase, domain 1"/>
    <property type="match status" value="1"/>
</dbReference>
<reference evidence="11" key="1">
    <citation type="journal article" date="2021" name="PeerJ">
        <title>Extensive microbial diversity within the chicken gut microbiome revealed by metagenomics and culture.</title>
        <authorList>
            <person name="Gilroy R."/>
            <person name="Ravi A."/>
            <person name="Getino M."/>
            <person name="Pursley I."/>
            <person name="Horton D.L."/>
            <person name="Alikhan N.F."/>
            <person name="Baker D."/>
            <person name="Gharbi K."/>
            <person name="Hall N."/>
            <person name="Watson M."/>
            <person name="Adriaenssens E.M."/>
            <person name="Foster-Nyarko E."/>
            <person name="Jarju S."/>
            <person name="Secka A."/>
            <person name="Antonio M."/>
            <person name="Oren A."/>
            <person name="Chaudhuri R.R."/>
            <person name="La Ragione R."/>
            <person name="Hildebrand F."/>
            <person name="Pallen M.J."/>
        </authorList>
    </citation>
    <scope>NUCLEOTIDE SEQUENCE</scope>
    <source>
        <strain evidence="11">ChiHjej13B12-9602</strain>
    </source>
</reference>
<comment type="cofactor">
    <cofactor evidence="1 9">
        <name>pyridoxal 5'-phosphate</name>
        <dbReference type="ChEBI" id="CHEBI:597326"/>
    </cofactor>
</comment>
<dbReference type="InterPro" id="IPR015422">
    <property type="entry name" value="PyrdxlP-dep_Trfase_small"/>
</dbReference>
<keyword evidence="8 9" id="KW-0368">Histidine biosynthesis</keyword>
<dbReference type="InterPro" id="IPR015424">
    <property type="entry name" value="PyrdxlP-dep_Trfase"/>
</dbReference>
<dbReference type="CDD" id="cd00609">
    <property type="entry name" value="AAT_like"/>
    <property type="match status" value="1"/>
</dbReference>
<feature type="modified residue" description="N6-(pyridoxal phosphate)lysine" evidence="9">
    <location>
        <position position="219"/>
    </location>
</feature>
<comment type="pathway">
    <text evidence="9">Amino-acid biosynthesis; L-histidine biosynthesis; L-histidine from 5-phospho-alpha-D-ribose 1-diphosphate: step 7/9.</text>
</comment>
<dbReference type="Proteomes" id="UP000753256">
    <property type="component" value="Unassembled WGS sequence"/>
</dbReference>
<evidence type="ECO:0000256" key="8">
    <source>
        <dbReference type="ARBA" id="ARBA00023102"/>
    </source>
</evidence>
<dbReference type="InterPro" id="IPR005861">
    <property type="entry name" value="HisP_aminotrans"/>
</dbReference>
<accession>A0A921IS02</accession>
<evidence type="ECO:0000256" key="3">
    <source>
        <dbReference type="ARBA" id="ARBA00011738"/>
    </source>
</evidence>
<keyword evidence="5 9" id="KW-0028">Amino-acid biosynthesis</keyword>
<dbReference type="EMBL" id="DYUZ01000007">
    <property type="protein sequence ID" value="HJG36456.1"/>
    <property type="molecule type" value="Genomic_DNA"/>
</dbReference>
<dbReference type="Pfam" id="PF00155">
    <property type="entry name" value="Aminotran_1_2"/>
    <property type="match status" value="1"/>
</dbReference>
<keyword evidence="6 9" id="KW-0808">Transferase</keyword>
<evidence type="ECO:0000256" key="6">
    <source>
        <dbReference type="ARBA" id="ARBA00022679"/>
    </source>
</evidence>
<dbReference type="GO" id="GO:0000105">
    <property type="term" value="P:L-histidine biosynthetic process"/>
    <property type="evidence" value="ECO:0007669"/>
    <property type="project" value="UniProtKB-UniRule"/>
</dbReference>
<evidence type="ECO:0000256" key="5">
    <source>
        <dbReference type="ARBA" id="ARBA00022605"/>
    </source>
</evidence>
<name>A0A921IS02_9ACTN</name>
<proteinExistence type="inferred from homology"/>
<keyword evidence="4 9" id="KW-0032">Aminotransferase</keyword>
<reference evidence="11" key="2">
    <citation type="submission" date="2021-09" db="EMBL/GenBank/DDBJ databases">
        <authorList>
            <person name="Gilroy R."/>
        </authorList>
    </citation>
    <scope>NUCLEOTIDE SEQUENCE</scope>
    <source>
        <strain evidence="11">ChiHjej13B12-9602</strain>
    </source>
</reference>
<evidence type="ECO:0000256" key="1">
    <source>
        <dbReference type="ARBA" id="ARBA00001933"/>
    </source>
</evidence>
<dbReference type="Gene3D" id="3.40.640.10">
    <property type="entry name" value="Type I PLP-dependent aspartate aminotransferase-like (Major domain)"/>
    <property type="match status" value="1"/>
</dbReference>
<organism evidence="11 12">
    <name type="scientific">Enorma phocaeensis</name>
    <dbReference type="NCBI Taxonomy" id="1871019"/>
    <lineage>
        <taxon>Bacteria</taxon>
        <taxon>Bacillati</taxon>
        <taxon>Actinomycetota</taxon>
        <taxon>Coriobacteriia</taxon>
        <taxon>Coriobacteriales</taxon>
        <taxon>Coriobacteriaceae</taxon>
        <taxon>Enorma</taxon>
    </lineage>
</organism>
<keyword evidence="7 9" id="KW-0663">Pyridoxal phosphate</keyword>
<evidence type="ECO:0000313" key="12">
    <source>
        <dbReference type="Proteomes" id="UP000753256"/>
    </source>
</evidence>
<evidence type="ECO:0000256" key="7">
    <source>
        <dbReference type="ARBA" id="ARBA00022898"/>
    </source>
</evidence>
<dbReference type="GO" id="GO:0004400">
    <property type="term" value="F:histidinol-phosphate transaminase activity"/>
    <property type="evidence" value="ECO:0007669"/>
    <property type="project" value="UniProtKB-UniRule"/>
</dbReference>
<dbReference type="InterPro" id="IPR004839">
    <property type="entry name" value="Aminotransferase_I/II_large"/>
</dbReference>
<evidence type="ECO:0000256" key="4">
    <source>
        <dbReference type="ARBA" id="ARBA00022576"/>
    </source>
</evidence>
<dbReference type="EC" id="2.6.1.9" evidence="9"/>
<feature type="domain" description="Aminotransferase class I/classII large" evidence="10">
    <location>
        <begin position="30"/>
        <end position="359"/>
    </location>
</feature>
<dbReference type="PANTHER" id="PTHR42885:SF2">
    <property type="entry name" value="HISTIDINOL-PHOSPHATE AMINOTRANSFERASE"/>
    <property type="match status" value="1"/>
</dbReference>
<dbReference type="NCBIfam" id="TIGR01141">
    <property type="entry name" value="hisC"/>
    <property type="match status" value="1"/>
</dbReference>
<comment type="catalytic activity">
    <reaction evidence="9">
        <text>L-histidinol phosphate + 2-oxoglutarate = 3-(imidazol-4-yl)-2-oxopropyl phosphate + L-glutamate</text>
        <dbReference type="Rhea" id="RHEA:23744"/>
        <dbReference type="ChEBI" id="CHEBI:16810"/>
        <dbReference type="ChEBI" id="CHEBI:29985"/>
        <dbReference type="ChEBI" id="CHEBI:57766"/>
        <dbReference type="ChEBI" id="CHEBI:57980"/>
        <dbReference type="EC" id="2.6.1.9"/>
    </reaction>
</comment>
<dbReference type="InterPro" id="IPR015421">
    <property type="entry name" value="PyrdxlP-dep_Trfase_major"/>
</dbReference>
<comment type="subunit">
    <text evidence="3 9">Homodimer.</text>
</comment>
<dbReference type="SUPFAM" id="SSF53383">
    <property type="entry name" value="PLP-dependent transferases"/>
    <property type="match status" value="1"/>
</dbReference>
<evidence type="ECO:0000313" key="11">
    <source>
        <dbReference type="EMBL" id="HJG36456.1"/>
    </source>
</evidence>
<dbReference type="PANTHER" id="PTHR42885">
    <property type="entry name" value="HISTIDINOL-PHOSPHATE AMINOTRANSFERASE-RELATED"/>
    <property type="match status" value="1"/>
</dbReference>
<dbReference type="AlphaFoldDB" id="A0A921IS02"/>
<evidence type="ECO:0000256" key="9">
    <source>
        <dbReference type="HAMAP-Rule" id="MF_01023"/>
    </source>
</evidence>
<comment type="similarity">
    <text evidence="2 9">Belongs to the class-II pyridoxal-phosphate-dependent aminotransferase family. Histidinol-phosphate aminotransferase subfamily.</text>
</comment>
<dbReference type="GO" id="GO:0030170">
    <property type="term" value="F:pyridoxal phosphate binding"/>
    <property type="evidence" value="ECO:0007669"/>
    <property type="project" value="InterPro"/>
</dbReference>
<dbReference type="HAMAP" id="MF_01023">
    <property type="entry name" value="HisC_aminotrans_2"/>
    <property type="match status" value="1"/>
</dbReference>